<evidence type="ECO:0000313" key="5">
    <source>
        <dbReference type="Proteomes" id="UP001309876"/>
    </source>
</evidence>
<dbReference type="CDD" id="cd09858">
    <property type="entry name" value="PIN_MKT1"/>
    <property type="match status" value="1"/>
</dbReference>
<comment type="similarity">
    <text evidence="2">Belongs to the XPG/RAD2 endonuclease family.</text>
</comment>
<dbReference type="EMBL" id="JAVRRJ010000006">
    <property type="protein sequence ID" value="KAK5083610.1"/>
    <property type="molecule type" value="Genomic_DNA"/>
</dbReference>
<dbReference type="CDD" id="cd09902">
    <property type="entry name" value="H3TH_MKT1"/>
    <property type="match status" value="1"/>
</dbReference>
<dbReference type="PANTHER" id="PTHR11081">
    <property type="entry name" value="FLAP ENDONUCLEASE FAMILY MEMBER"/>
    <property type="match status" value="1"/>
</dbReference>
<dbReference type="InterPro" id="IPR022039">
    <property type="entry name" value="MKT1_C"/>
</dbReference>
<dbReference type="AlphaFoldDB" id="A0AAN7SXF0"/>
<dbReference type="Gene3D" id="3.40.50.1010">
    <property type="entry name" value="5'-nuclease"/>
    <property type="match status" value="1"/>
</dbReference>
<dbReference type="PANTHER" id="PTHR11081:SF32">
    <property type="entry name" value="POST-TRANSCRIPTIONAL REGULATOR MKT1"/>
    <property type="match status" value="1"/>
</dbReference>
<gene>
    <name evidence="4" type="ORF">LTR05_006113</name>
</gene>
<proteinExistence type="inferred from homology"/>
<comment type="caution">
    <text evidence="4">The sequence shown here is derived from an EMBL/GenBank/DDBJ whole genome shotgun (WGS) entry which is preliminary data.</text>
</comment>
<evidence type="ECO:0000256" key="2">
    <source>
        <dbReference type="ARBA" id="ARBA00024023"/>
    </source>
</evidence>
<dbReference type="InterPro" id="IPR037314">
    <property type="entry name" value="MKT1_H3TH"/>
</dbReference>
<evidence type="ECO:0000259" key="3">
    <source>
        <dbReference type="SMART" id="SM00485"/>
    </source>
</evidence>
<dbReference type="Pfam" id="PF12247">
    <property type="entry name" value="MKT1_N"/>
    <property type="match status" value="1"/>
</dbReference>
<keyword evidence="1" id="KW-0810">Translation regulation</keyword>
<organism evidence="4 5">
    <name type="scientific">Lithohypha guttulata</name>
    <dbReference type="NCBI Taxonomy" id="1690604"/>
    <lineage>
        <taxon>Eukaryota</taxon>
        <taxon>Fungi</taxon>
        <taxon>Dikarya</taxon>
        <taxon>Ascomycota</taxon>
        <taxon>Pezizomycotina</taxon>
        <taxon>Eurotiomycetes</taxon>
        <taxon>Chaetothyriomycetidae</taxon>
        <taxon>Chaetothyriales</taxon>
        <taxon>Trichomeriaceae</taxon>
        <taxon>Lithohypha</taxon>
    </lineage>
</organism>
<dbReference type="InterPro" id="IPR029060">
    <property type="entry name" value="PIN-like_dom_sf"/>
</dbReference>
<protein>
    <recommendedName>
        <fullName evidence="3">XPG N-terminal domain-containing protein</fullName>
    </recommendedName>
</protein>
<dbReference type="GO" id="GO:0004518">
    <property type="term" value="F:nuclease activity"/>
    <property type="evidence" value="ECO:0007669"/>
    <property type="project" value="InterPro"/>
</dbReference>
<dbReference type="Pfam" id="PF12246">
    <property type="entry name" value="MKT1_C"/>
    <property type="match status" value="1"/>
</dbReference>
<reference evidence="4 5" key="1">
    <citation type="submission" date="2023-08" db="EMBL/GenBank/DDBJ databases">
        <title>Black Yeasts Isolated from many extreme environments.</title>
        <authorList>
            <person name="Coleine C."/>
            <person name="Stajich J.E."/>
            <person name="Selbmann L."/>
        </authorList>
    </citation>
    <scope>NUCLEOTIDE SEQUENCE [LARGE SCALE GENOMIC DNA]</scope>
    <source>
        <strain evidence="4 5">CCFEE 5910</strain>
    </source>
</reference>
<dbReference type="Proteomes" id="UP001309876">
    <property type="component" value="Unassembled WGS sequence"/>
</dbReference>
<evidence type="ECO:0000256" key="1">
    <source>
        <dbReference type="ARBA" id="ARBA00022845"/>
    </source>
</evidence>
<keyword evidence="5" id="KW-1185">Reference proteome</keyword>
<dbReference type="InterPro" id="IPR006084">
    <property type="entry name" value="XPG/Rad2"/>
</dbReference>
<feature type="domain" description="XPG N-terminal" evidence="3">
    <location>
        <begin position="1"/>
        <end position="101"/>
    </location>
</feature>
<sequence length="713" mass="79831">MSIQNLRTWAAKCVQTLSLSTLNGSVIGVDASYYLDQVLNENNEEPLKVALGGLPFCLTARIEEDIQAAKDAGVKLIFIFDGLDYVNKTPPSTDSDTSKRIHENGWSRYIAGDGKETVNVLGKAGHSLDLVLRHFRKILHANAVDFLVAPFSSLAFLTYLYHLEQGQPIDAVMASADAFLFNIDKTILGIDAKQQCFSWLSKQDCINLAGNPAPNVFRDAQLLCGSSFLPAFPPLSRNQNATIRDALVMLGRGPVLQLCNQYRDDSMLAGSEYADRYKKALMTIQHHVIITPDGFVQPMDLQRAPGDVHAFVGQRLPDELFFYISRGIIAPQVPNWLTTSEIHLTMPGGPIDCEPYRRFVIDQLAPLRLQSIKLLAESLHYYYQGREITIKSWDGRTTTQKVKELPSLKTKVNQWKVKESSLPGSKSPRTPTVLSCLRMLKDKDFAESTLVKGSVTHPALSSQNEIVSNVFWRFLHLRGFIDDKHQVTHWGYMLEAALSVMDGGSRKEEQGILAVEMLRLNIINTQSVTGTPVQSSDKAYEHKMYTNLLSKVACFGRLKHEPVGYVGPLDRSLLTFAWEITAIRQLLRDLCETIMTTMFLNGDVSRERDDWAELSQRLPFISDNGSSLGIAVKSYLDALNDKQDSSKEFKEKVKSQEPPFDWFAKAENGTIHKSLDTAFRLFDAVLAAVKVGEKEVRDSATFVAADQWLSSRR</sequence>
<dbReference type="GO" id="GO:0006417">
    <property type="term" value="P:regulation of translation"/>
    <property type="evidence" value="ECO:0007669"/>
    <property type="project" value="UniProtKB-KW"/>
</dbReference>
<name>A0AAN7SXF0_9EURO</name>
<dbReference type="Pfam" id="PF00752">
    <property type="entry name" value="XPG_N"/>
    <property type="match status" value="1"/>
</dbReference>
<dbReference type="GO" id="GO:0003730">
    <property type="term" value="F:mRNA 3'-UTR binding"/>
    <property type="evidence" value="ECO:0007669"/>
    <property type="project" value="TreeGrafter"/>
</dbReference>
<dbReference type="InterPro" id="IPR022040">
    <property type="entry name" value="MKT1_N"/>
</dbReference>
<dbReference type="InterPro" id="IPR006085">
    <property type="entry name" value="XPG_DNA_repair_N"/>
</dbReference>
<dbReference type="SMART" id="SM00485">
    <property type="entry name" value="XPGN"/>
    <property type="match status" value="1"/>
</dbReference>
<accession>A0AAN7SXF0</accession>
<evidence type="ECO:0000313" key="4">
    <source>
        <dbReference type="EMBL" id="KAK5083610.1"/>
    </source>
</evidence>
<dbReference type="SUPFAM" id="SSF88723">
    <property type="entry name" value="PIN domain-like"/>
    <property type="match status" value="1"/>
</dbReference>